<protein>
    <submittedName>
        <fullName evidence="2">Uncharacterized protein</fullName>
    </submittedName>
</protein>
<reference evidence="2 3" key="1">
    <citation type="journal article" date="2018" name="Cell">
        <title>The Chara Genome: Secondary Complexity and Implications for Plant Terrestrialization.</title>
        <authorList>
            <person name="Nishiyama T."/>
            <person name="Sakayama H."/>
            <person name="Vries J.D."/>
            <person name="Buschmann H."/>
            <person name="Saint-Marcoux D."/>
            <person name="Ullrich K.K."/>
            <person name="Haas F.B."/>
            <person name="Vanderstraeten L."/>
            <person name="Becker D."/>
            <person name="Lang D."/>
            <person name="Vosolsobe S."/>
            <person name="Rombauts S."/>
            <person name="Wilhelmsson P.K.I."/>
            <person name="Janitza P."/>
            <person name="Kern R."/>
            <person name="Heyl A."/>
            <person name="Rumpler F."/>
            <person name="Villalobos L.I.A.C."/>
            <person name="Clay J.M."/>
            <person name="Skokan R."/>
            <person name="Toyoda A."/>
            <person name="Suzuki Y."/>
            <person name="Kagoshima H."/>
            <person name="Schijlen E."/>
            <person name="Tajeshwar N."/>
            <person name="Catarino B."/>
            <person name="Hetherington A.J."/>
            <person name="Saltykova A."/>
            <person name="Bonnot C."/>
            <person name="Breuninger H."/>
            <person name="Symeonidi A."/>
            <person name="Radhakrishnan G.V."/>
            <person name="Van Nieuwerburgh F."/>
            <person name="Deforce D."/>
            <person name="Chang C."/>
            <person name="Karol K.G."/>
            <person name="Hedrich R."/>
            <person name="Ulvskov P."/>
            <person name="Glockner G."/>
            <person name="Delwiche C.F."/>
            <person name="Petrasek J."/>
            <person name="Van de Peer Y."/>
            <person name="Friml J."/>
            <person name="Beilby M."/>
            <person name="Dolan L."/>
            <person name="Kohara Y."/>
            <person name="Sugano S."/>
            <person name="Fujiyama A."/>
            <person name="Delaux P.-M."/>
            <person name="Quint M."/>
            <person name="TheiBen G."/>
            <person name="Hagemann M."/>
            <person name="Harholt J."/>
            <person name="Dunand C."/>
            <person name="Zachgo S."/>
            <person name="Langdale J."/>
            <person name="Maumus F."/>
            <person name="Straeten D.V.D."/>
            <person name="Gould S.B."/>
            <person name="Rensing S.A."/>
        </authorList>
    </citation>
    <scope>NUCLEOTIDE SEQUENCE [LARGE SCALE GENOMIC DNA]</scope>
    <source>
        <strain evidence="2 3">S276</strain>
    </source>
</reference>
<dbReference type="EMBL" id="BFEA01000358">
    <property type="protein sequence ID" value="GBG80843.1"/>
    <property type="molecule type" value="Genomic_DNA"/>
</dbReference>
<comment type="caution">
    <text evidence="2">The sequence shown here is derived from an EMBL/GenBank/DDBJ whole genome shotgun (WGS) entry which is preliminary data.</text>
</comment>
<feature type="compositionally biased region" description="Low complexity" evidence="1">
    <location>
        <begin position="175"/>
        <end position="195"/>
    </location>
</feature>
<dbReference type="Proteomes" id="UP000265515">
    <property type="component" value="Unassembled WGS sequence"/>
</dbReference>
<dbReference type="AlphaFoldDB" id="A0A388LF47"/>
<name>A0A388LF47_CHABU</name>
<organism evidence="2 3">
    <name type="scientific">Chara braunii</name>
    <name type="common">Braun's stonewort</name>
    <dbReference type="NCBI Taxonomy" id="69332"/>
    <lineage>
        <taxon>Eukaryota</taxon>
        <taxon>Viridiplantae</taxon>
        <taxon>Streptophyta</taxon>
        <taxon>Charophyceae</taxon>
        <taxon>Charales</taxon>
        <taxon>Characeae</taxon>
        <taxon>Chara</taxon>
    </lineage>
</organism>
<gene>
    <name evidence="2" type="ORF">CBR_g31399</name>
</gene>
<dbReference type="Gramene" id="GBG80843">
    <property type="protein sequence ID" value="GBG80843"/>
    <property type="gene ID" value="CBR_g31399"/>
</dbReference>
<proteinExistence type="predicted"/>
<keyword evidence="3" id="KW-1185">Reference proteome</keyword>
<feature type="region of interest" description="Disordered" evidence="1">
    <location>
        <begin position="121"/>
        <end position="266"/>
    </location>
</feature>
<sequence length="326" mass="35191">MELGGELQRRTEDWLMTLEEGCRRLQVMVGELSSRSHEEPQDTGGASRLADWAKNMGEDMLDIIWELEEGLDPLLESCNDWTAAHGMMSICYALFAEGRDLRQKLEDRLVGDDVMEDEFSQANGAQEDKANSGISTDNNNSNKMRNNKNYNNKSNNDNNNGDDHGSSAVVGIGPDNNSNNMHNNKGYNNNSNDDNNNGDDDDSSAVVGVGPDNNNTDDDGDENNNNCNDGGSGDDGGSDDDDDGGGSGDGHGSSREDSNKTMGKKPQANKRVICGVMGLARWGLAKWGLASWGLGLKEQSAVSPPSYLLFLHGDSFFSVCHRVGVG</sequence>
<feature type="compositionally biased region" description="Low complexity" evidence="1">
    <location>
        <begin position="138"/>
        <end position="159"/>
    </location>
</feature>
<evidence type="ECO:0000313" key="3">
    <source>
        <dbReference type="Proteomes" id="UP000265515"/>
    </source>
</evidence>
<evidence type="ECO:0000313" key="2">
    <source>
        <dbReference type="EMBL" id="GBG80843.1"/>
    </source>
</evidence>
<accession>A0A388LF47</accession>
<evidence type="ECO:0000256" key="1">
    <source>
        <dbReference type="SAM" id="MobiDB-lite"/>
    </source>
</evidence>